<feature type="region of interest" description="Disordered" evidence="2">
    <location>
        <begin position="1"/>
        <end position="29"/>
    </location>
</feature>
<evidence type="ECO:0000313" key="4">
    <source>
        <dbReference type="EMBL" id="MBB6677992.1"/>
    </source>
</evidence>
<dbReference type="PANTHER" id="PTHR34295:SF1">
    <property type="entry name" value="BIOTIN TRANSPORTER BIOY"/>
    <property type="match status" value="1"/>
</dbReference>
<evidence type="ECO:0000256" key="2">
    <source>
        <dbReference type="SAM" id="MobiDB-lite"/>
    </source>
</evidence>
<dbReference type="Proteomes" id="UP000574133">
    <property type="component" value="Unassembled WGS sequence"/>
</dbReference>
<dbReference type="GO" id="GO:0005886">
    <property type="term" value="C:plasma membrane"/>
    <property type="evidence" value="ECO:0007669"/>
    <property type="project" value="InterPro"/>
</dbReference>
<dbReference type="PANTHER" id="PTHR34295">
    <property type="entry name" value="BIOTIN TRANSPORTER BIOY"/>
    <property type="match status" value="1"/>
</dbReference>
<evidence type="ECO:0000313" key="5">
    <source>
        <dbReference type="Proteomes" id="UP000574133"/>
    </source>
</evidence>
<organism evidence="4 5">
    <name type="scientific">Cohnella lubricantis</name>
    <dbReference type="NCBI Taxonomy" id="2163172"/>
    <lineage>
        <taxon>Bacteria</taxon>
        <taxon>Bacillati</taxon>
        <taxon>Bacillota</taxon>
        <taxon>Bacilli</taxon>
        <taxon>Bacillales</taxon>
        <taxon>Paenibacillaceae</taxon>
        <taxon>Cohnella</taxon>
    </lineage>
</organism>
<feature type="transmembrane region" description="Helical" evidence="3">
    <location>
        <begin position="51"/>
        <end position="72"/>
    </location>
</feature>
<dbReference type="EMBL" id="JACJVN010000042">
    <property type="protein sequence ID" value="MBB6677992.1"/>
    <property type="molecule type" value="Genomic_DNA"/>
</dbReference>
<evidence type="ECO:0000256" key="3">
    <source>
        <dbReference type="SAM" id="Phobius"/>
    </source>
</evidence>
<feature type="transmembrane region" description="Helical" evidence="3">
    <location>
        <begin position="129"/>
        <end position="149"/>
    </location>
</feature>
<comment type="caution">
    <text evidence="4">The sequence shown here is derived from an EMBL/GenBank/DDBJ whole genome shotgun (WGS) entry which is preliminary data.</text>
</comment>
<name>A0A841TAH5_9BACL</name>
<evidence type="ECO:0000256" key="1">
    <source>
        <dbReference type="ARBA" id="ARBA00010692"/>
    </source>
</evidence>
<gene>
    <name evidence="4" type="ORF">H4Q31_11720</name>
</gene>
<feature type="transmembrane region" description="Helical" evidence="3">
    <location>
        <begin position="161"/>
        <end position="184"/>
    </location>
</feature>
<proteinExistence type="inferred from homology"/>
<keyword evidence="3" id="KW-0812">Transmembrane</keyword>
<protein>
    <submittedName>
        <fullName evidence="4">Biotin transporter BioY</fullName>
    </submittedName>
</protein>
<accession>A0A841TAH5</accession>
<feature type="transmembrane region" description="Helical" evidence="3">
    <location>
        <begin position="84"/>
        <end position="109"/>
    </location>
</feature>
<keyword evidence="3" id="KW-1133">Transmembrane helix</keyword>
<dbReference type="RefSeq" id="WP_185179270.1">
    <property type="nucleotide sequence ID" value="NZ_CBCSEP010000020.1"/>
</dbReference>
<feature type="compositionally biased region" description="Polar residues" evidence="2">
    <location>
        <begin position="20"/>
        <end position="29"/>
    </location>
</feature>
<keyword evidence="3" id="KW-0472">Membrane</keyword>
<feature type="transmembrane region" description="Helical" evidence="3">
    <location>
        <begin position="207"/>
        <end position="224"/>
    </location>
</feature>
<dbReference type="Pfam" id="PF02632">
    <property type="entry name" value="BioY"/>
    <property type="match status" value="1"/>
</dbReference>
<dbReference type="Gene3D" id="1.10.1760.20">
    <property type="match status" value="1"/>
</dbReference>
<comment type="similarity">
    <text evidence="1">Belongs to the BioY family.</text>
</comment>
<dbReference type="AlphaFoldDB" id="A0A841TAH5"/>
<dbReference type="InterPro" id="IPR003784">
    <property type="entry name" value="BioY"/>
</dbReference>
<reference evidence="4 5" key="1">
    <citation type="submission" date="2020-08" db="EMBL/GenBank/DDBJ databases">
        <title>Cohnella phylogeny.</title>
        <authorList>
            <person name="Dunlap C."/>
        </authorList>
    </citation>
    <scope>NUCLEOTIDE SEQUENCE [LARGE SCALE GENOMIC DNA]</scope>
    <source>
        <strain evidence="4 5">DSM 103658</strain>
    </source>
</reference>
<keyword evidence="5" id="KW-1185">Reference proteome</keyword>
<dbReference type="GO" id="GO:0015225">
    <property type="term" value="F:biotin transmembrane transporter activity"/>
    <property type="evidence" value="ECO:0007669"/>
    <property type="project" value="InterPro"/>
</dbReference>
<sequence>MTKPSHPIEPSTRTEPRSADPSTQSIPSQTALPFESASIPSRQNGWIRGTVYTALFAALFVAFSSISISLGFSPVPITLQTLAVMLAGGLLGPVFGFWSIAIVVLLTATGLPLLHGQGGLAVLYGFTGGFIWMFPFAALFIGWVSDWLFRGSRKLSRSQYVLLGLAIFIFGVLLVYAGGVPWFAHKAGSSIGKALASACYPFLPGDLIKTIVAAALIGTLRPLVPGLRPRASTR</sequence>